<evidence type="ECO:0000313" key="3">
    <source>
        <dbReference type="Proteomes" id="UP001217485"/>
    </source>
</evidence>
<proteinExistence type="predicted"/>
<evidence type="ECO:0008006" key="4">
    <source>
        <dbReference type="Google" id="ProtNLM"/>
    </source>
</evidence>
<organism evidence="2 3">
    <name type="scientific">Sorangium atrum</name>
    <dbReference type="NCBI Taxonomy" id="2995308"/>
    <lineage>
        <taxon>Bacteria</taxon>
        <taxon>Pseudomonadati</taxon>
        <taxon>Myxococcota</taxon>
        <taxon>Polyangia</taxon>
        <taxon>Polyangiales</taxon>
        <taxon>Polyangiaceae</taxon>
        <taxon>Sorangium</taxon>
    </lineage>
</organism>
<feature type="region of interest" description="Disordered" evidence="1">
    <location>
        <begin position="1"/>
        <end position="42"/>
    </location>
</feature>
<protein>
    <recommendedName>
        <fullName evidence="4">DNA-binding protein</fullName>
    </recommendedName>
</protein>
<dbReference type="RefSeq" id="WP_272104530.1">
    <property type="nucleotide sequence ID" value="NZ_JAQNDK010000007.1"/>
</dbReference>
<dbReference type="EMBL" id="JAQNDK010000007">
    <property type="protein sequence ID" value="MDC0685944.1"/>
    <property type="molecule type" value="Genomic_DNA"/>
</dbReference>
<sequence length="175" mass="18294">MTRAALARVSAPLARRQADGGVRATDRENPETSAGGWSSPKVIDQPAAATATATLAIPLDGLTITAPPPEMLSQKNVESVTGIPARVFLDTIRAPGFPLLITKLGKLRLVQREAFVAYLRALASEPASRRASDADERTRVAAVLASAGLESVPCPRTGRASAPPAGTRRAKLPPK</sequence>
<evidence type="ECO:0000256" key="1">
    <source>
        <dbReference type="SAM" id="MobiDB-lite"/>
    </source>
</evidence>
<name>A0ABT5CHM6_9BACT</name>
<keyword evidence="3" id="KW-1185">Reference proteome</keyword>
<gene>
    <name evidence="2" type="ORF">POL72_50040</name>
</gene>
<feature type="region of interest" description="Disordered" evidence="1">
    <location>
        <begin position="153"/>
        <end position="175"/>
    </location>
</feature>
<comment type="caution">
    <text evidence="2">The sequence shown here is derived from an EMBL/GenBank/DDBJ whole genome shotgun (WGS) entry which is preliminary data.</text>
</comment>
<reference evidence="2 3" key="1">
    <citation type="submission" date="2023-01" db="EMBL/GenBank/DDBJ databases">
        <title>Minimal conservation of predation-associated metabolite biosynthetic gene clusters underscores biosynthetic potential of Myxococcota including descriptions for ten novel species: Archangium lansinium sp. nov., Myxococcus landrumus sp. nov., Nannocystis bai.</title>
        <authorList>
            <person name="Ahearne A."/>
            <person name="Stevens C."/>
            <person name="Dowd S."/>
        </authorList>
    </citation>
    <scope>NUCLEOTIDE SEQUENCE [LARGE SCALE GENOMIC DNA]</scope>
    <source>
        <strain evidence="2 3">WIWO2</strain>
    </source>
</reference>
<evidence type="ECO:0000313" key="2">
    <source>
        <dbReference type="EMBL" id="MDC0685944.1"/>
    </source>
</evidence>
<accession>A0ABT5CHM6</accession>
<dbReference type="Proteomes" id="UP001217485">
    <property type="component" value="Unassembled WGS sequence"/>
</dbReference>